<sequence>MVGLQLYCSGKCGERILLGSHLLSSTSRACVRRIELNQGYLHYKRPTAAKAKLFVSMCFNGRSSSVQGFDTNTALRYTEDHVDKLADEGHEALKFYSTQEQSDGKVESQTPGPGEGAAEPKQYAKIHDFCLGIPYGGLLFGGGLFGFLFSRNPASLTTSLLGAAVLAMAACSLKVWRSGLSSLPFMIGQAALAGALVVKHFGFFSLTKKIFPSGLYIFLSVGMLCFYSYVLLSGGNPPPKKKLAAALPSQDQT</sequence>
<evidence type="ECO:0000256" key="5">
    <source>
        <dbReference type="ARBA" id="ARBA00023136"/>
    </source>
</evidence>
<evidence type="ECO:0000313" key="8">
    <source>
        <dbReference type="EMBL" id="KAG0466406.1"/>
    </source>
</evidence>
<dbReference type="Pfam" id="PF03647">
    <property type="entry name" value="Tmemb_14"/>
    <property type="match status" value="1"/>
</dbReference>
<protein>
    <submittedName>
        <fullName evidence="8">Uncharacterized protein</fullName>
    </submittedName>
</protein>
<comment type="similarity">
    <text evidence="2">Belongs to the TMEM14 family.</text>
</comment>
<evidence type="ECO:0000256" key="7">
    <source>
        <dbReference type="SAM" id="Phobius"/>
    </source>
</evidence>
<dbReference type="PANTHER" id="PTHR12668:SF48">
    <property type="entry name" value="PROTEIN FATTY ACID EXPORT 1, CHLOROPLASTIC"/>
    <property type="match status" value="1"/>
</dbReference>
<reference evidence="8 9" key="1">
    <citation type="journal article" date="2020" name="Nat. Food">
        <title>A phased Vanilla planifolia genome enables genetic improvement of flavour and production.</title>
        <authorList>
            <person name="Hasing T."/>
            <person name="Tang H."/>
            <person name="Brym M."/>
            <person name="Khazi F."/>
            <person name="Huang T."/>
            <person name="Chambers A.H."/>
        </authorList>
    </citation>
    <scope>NUCLEOTIDE SEQUENCE [LARGE SCALE GENOMIC DNA]</scope>
    <source>
        <tissue evidence="8">Leaf</tissue>
    </source>
</reference>
<dbReference type="AlphaFoldDB" id="A0A835UP01"/>
<feature type="transmembrane region" description="Helical" evidence="7">
    <location>
        <begin position="210"/>
        <end position="232"/>
    </location>
</feature>
<feature type="region of interest" description="Disordered" evidence="6">
    <location>
        <begin position="98"/>
        <end position="118"/>
    </location>
</feature>
<dbReference type="Gene3D" id="1.10.10.1740">
    <property type="entry name" value="Transmembrane protein 14-like"/>
    <property type="match status" value="1"/>
</dbReference>
<accession>A0A835UP01</accession>
<gene>
    <name evidence="8" type="ORF">HPP92_017986</name>
</gene>
<dbReference type="GO" id="GO:0015245">
    <property type="term" value="F:fatty acid transmembrane transporter activity"/>
    <property type="evidence" value="ECO:0007669"/>
    <property type="project" value="TreeGrafter"/>
</dbReference>
<dbReference type="PANTHER" id="PTHR12668">
    <property type="entry name" value="TRANSMEMBRANE PROTEIN 14, 15"/>
    <property type="match status" value="1"/>
</dbReference>
<keyword evidence="4 7" id="KW-1133">Transmembrane helix</keyword>
<keyword evidence="9" id="KW-1185">Reference proteome</keyword>
<dbReference type="OrthoDB" id="1904894at2759"/>
<feature type="transmembrane region" description="Helical" evidence="7">
    <location>
        <begin position="129"/>
        <end position="150"/>
    </location>
</feature>
<organism evidence="8 9">
    <name type="scientific">Vanilla planifolia</name>
    <name type="common">Vanilla</name>
    <dbReference type="NCBI Taxonomy" id="51239"/>
    <lineage>
        <taxon>Eukaryota</taxon>
        <taxon>Viridiplantae</taxon>
        <taxon>Streptophyta</taxon>
        <taxon>Embryophyta</taxon>
        <taxon>Tracheophyta</taxon>
        <taxon>Spermatophyta</taxon>
        <taxon>Magnoliopsida</taxon>
        <taxon>Liliopsida</taxon>
        <taxon>Asparagales</taxon>
        <taxon>Orchidaceae</taxon>
        <taxon>Vanilloideae</taxon>
        <taxon>Vanilleae</taxon>
        <taxon>Vanilla</taxon>
    </lineage>
</organism>
<evidence type="ECO:0000256" key="4">
    <source>
        <dbReference type="ARBA" id="ARBA00022989"/>
    </source>
</evidence>
<comment type="subcellular location">
    <subcellularLocation>
        <location evidence="1">Membrane</location>
    </subcellularLocation>
</comment>
<dbReference type="GO" id="GO:0009706">
    <property type="term" value="C:chloroplast inner membrane"/>
    <property type="evidence" value="ECO:0007669"/>
    <property type="project" value="TreeGrafter"/>
</dbReference>
<evidence type="ECO:0000256" key="3">
    <source>
        <dbReference type="ARBA" id="ARBA00022692"/>
    </source>
</evidence>
<evidence type="ECO:0000313" key="9">
    <source>
        <dbReference type="Proteomes" id="UP000636800"/>
    </source>
</evidence>
<evidence type="ECO:0000256" key="2">
    <source>
        <dbReference type="ARBA" id="ARBA00007590"/>
    </source>
</evidence>
<keyword evidence="5 7" id="KW-0472">Membrane</keyword>
<comment type="caution">
    <text evidence="8">The sequence shown here is derived from an EMBL/GenBank/DDBJ whole genome shotgun (WGS) entry which is preliminary data.</text>
</comment>
<keyword evidence="3 7" id="KW-0812">Transmembrane</keyword>
<dbReference type="Proteomes" id="UP000636800">
    <property type="component" value="Unassembled WGS sequence"/>
</dbReference>
<feature type="transmembrane region" description="Helical" evidence="7">
    <location>
        <begin position="183"/>
        <end position="204"/>
    </location>
</feature>
<dbReference type="InterPro" id="IPR005349">
    <property type="entry name" value="TMEM14"/>
</dbReference>
<feature type="compositionally biased region" description="Polar residues" evidence="6">
    <location>
        <begin position="98"/>
        <end position="111"/>
    </location>
</feature>
<proteinExistence type="inferred from homology"/>
<dbReference type="InterPro" id="IPR044890">
    <property type="entry name" value="TMEM14_sf"/>
</dbReference>
<dbReference type="EMBL" id="JADCNL010000009">
    <property type="protein sequence ID" value="KAG0466406.1"/>
    <property type="molecule type" value="Genomic_DNA"/>
</dbReference>
<evidence type="ECO:0000256" key="1">
    <source>
        <dbReference type="ARBA" id="ARBA00004370"/>
    </source>
</evidence>
<feature type="transmembrane region" description="Helical" evidence="7">
    <location>
        <begin position="156"/>
        <end position="176"/>
    </location>
</feature>
<evidence type="ECO:0000256" key="6">
    <source>
        <dbReference type="SAM" id="MobiDB-lite"/>
    </source>
</evidence>
<name>A0A835UP01_VANPL</name>